<proteinExistence type="predicted"/>
<feature type="transmembrane region" description="Helical" evidence="2">
    <location>
        <begin position="6"/>
        <end position="27"/>
    </location>
</feature>
<gene>
    <name evidence="3" type="ORF">H0H81_002021</name>
</gene>
<comment type="caution">
    <text evidence="3">The sequence shown here is derived from an EMBL/GenBank/DDBJ whole genome shotgun (WGS) entry which is preliminary data.</text>
</comment>
<evidence type="ECO:0000313" key="4">
    <source>
        <dbReference type="Proteomes" id="UP000717328"/>
    </source>
</evidence>
<evidence type="ECO:0000256" key="1">
    <source>
        <dbReference type="SAM" id="MobiDB-lite"/>
    </source>
</evidence>
<keyword evidence="2" id="KW-0472">Membrane</keyword>
<dbReference type="Proteomes" id="UP000717328">
    <property type="component" value="Unassembled WGS sequence"/>
</dbReference>
<feature type="transmembrane region" description="Helical" evidence="2">
    <location>
        <begin position="39"/>
        <end position="61"/>
    </location>
</feature>
<accession>A0A9P7FM99</accession>
<dbReference type="OrthoDB" id="3186354at2759"/>
<organism evidence="3 4">
    <name type="scientific">Sphagnurus paluster</name>
    <dbReference type="NCBI Taxonomy" id="117069"/>
    <lineage>
        <taxon>Eukaryota</taxon>
        <taxon>Fungi</taxon>
        <taxon>Dikarya</taxon>
        <taxon>Basidiomycota</taxon>
        <taxon>Agaricomycotina</taxon>
        <taxon>Agaricomycetes</taxon>
        <taxon>Agaricomycetidae</taxon>
        <taxon>Agaricales</taxon>
        <taxon>Tricholomatineae</taxon>
        <taxon>Lyophyllaceae</taxon>
        <taxon>Sphagnurus</taxon>
    </lineage>
</organism>
<feature type="compositionally biased region" description="Basic and acidic residues" evidence="1">
    <location>
        <begin position="94"/>
        <end position="108"/>
    </location>
</feature>
<reference evidence="3" key="2">
    <citation type="submission" date="2021-10" db="EMBL/GenBank/DDBJ databases">
        <title>Phylogenomics reveals ancestral predisposition of the termite-cultivated fungus Termitomyces towards a domesticated lifestyle.</title>
        <authorList>
            <person name="Auxier B."/>
            <person name="Grum-Grzhimaylo A."/>
            <person name="Cardenas M.E."/>
            <person name="Lodge J.D."/>
            <person name="Laessoe T."/>
            <person name="Pedersen O."/>
            <person name="Smith M.E."/>
            <person name="Kuyper T.W."/>
            <person name="Franco-Molano E.A."/>
            <person name="Baroni T.J."/>
            <person name="Aanen D.K."/>
        </authorList>
    </citation>
    <scope>NUCLEOTIDE SEQUENCE</scope>
    <source>
        <strain evidence="3">D49</strain>
    </source>
</reference>
<keyword evidence="2" id="KW-0812">Transmembrane</keyword>
<dbReference type="EMBL" id="JABCKI010006415">
    <property type="protein sequence ID" value="KAG5634434.1"/>
    <property type="molecule type" value="Genomic_DNA"/>
</dbReference>
<evidence type="ECO:0000256" key="2">
    <source>
        <dbReference type="SAM" id="Phobius"/>
    </source>
</evidence>
<dbReference type="AlphaFoldDB" id="A0A9P7FM99"/>
<reference evidence="3" key="1">
    <citation type="submission" date="2021-02" db="EMBL/GenBank/DDBJ databases">
        <authorList>
            <person name="Nieuwenhuis M."/>
            <person name="Van De Peppel L.J.J."/>
        </authorList>
    </citation>
    <scope>NUCLEOTIDE SEQUENCE</scope>
    <source>
        <strain evidence="3">D49</strain>
    </source>
</reference>
<name>A0A9P7FM99_9AGAR</name>
<sequence length="108" mass="11728">MSIVWVVIESGAIYAAAALIQLVMCLTKLNNAGVILEMILAQLSAIAPTLIVVRIGMGVAYSGRDETSHEDVFTSVHDTIPTSSISMSQPGRADFQEHAEEEIEKRLR</sequence>
<protein>
    <submittedName>
        <fullName evidence="3">Uncharacterized protein</fullName>
    </submittedName>
</protein>
<keyword evidence="4" id="KW-1185">Reference proteome</keyword>
<evidence type="ECO:0000313" key="3">
    <source>
        <dbReference type="EMBL" id="KAG5634434.1"/>
    </source>
</evidence>
<feature type="region of interest" description="Disordered" evidence="1">
    <location>
        <begin position="81"/>
        <end position="108"/>
    </location>
</feature>
<keyword evidence="2" id="KW-1133">Transmembrane helix</keyword>